<comment type="caution">
    <text evidence="3">The sequence shown here is derived from an EMBL/GenBank/DDBJ whole genome shotgun (WGS) entry which is preliminary data.</text>
</comment>
<accession>A0A4R4W4D8</accession>
<proteinExistence type="predicted"/>
<evidence type="ECO:0000313" key="4">
    <source>
        <dbReference type="Proteomes" id="UP000295258"/>
    </source>
</evidence>
<keyword evidence="2" id="KW-0732">Signal</keyword>
<dbReference type="EMBL" id="SMKO01000001">
    <property type="protein sequence ID" value="TDD12771.1"/>
    <property type="molecule type" value="Genomic_DNA"/>
</dbReference>
<reference evidence="3 4" key="1">
    <citation type="submission" date="2019-03" db="EMBL/GenBank/DDBJ databases">
        <title>Draft genome sequences of novel Actinobacteria.</title>
        <authorList>
            <person name="Sahin N."/>
            <person name="Ay H."/>
            <person name="Saygin H."/>
        </authorList>
    </citation>
    <scope>NUCLEOTIDE SEQUENCE [LARGE SCALE GENOMIC DNA]</scope>
    <source>
        <strain evidence="3 4">KC310</strain>
    </source>
</reference>
<evidence type="ECO:0008006" key="5">
    <source>
        <dbReference type="Google" id="ProtNLM"/>
    </source>
</evidence>
<feature type="signal peptide" evidence="2">
    <location>
        <begin position="1"/>
        <end position="24"/>
    </location>
</feature>
<dbReference type="AlphaFoldDB" id="A0A4R4W4D8"/>
<gene>
    <name evidence="3" type="ORF">E1292_00445</name>
</gene>
<dbReference type="Proteomes" id="UP000295258">
    <property type="component" value="Unassembled WGS sequence"/>
</dbReference>
<evidence type="ECO:0000256" key="1">
    <source>
        <dbReference type="SAM" id="MobiDB-lite"/>
    </source>
</evidence>
<feature type="chain" id="PRO_5020345218" description="Pectate lyase" evidence="2">
    <location>
        <begin position="25"/>
        <end position="101"/>
    </location>
</feature>
<name>A0A4R4W4D8_9ACTN</name>
<keyword evidence="4" id="KW-1185">Reference proteome</keyword>
<protein>
    <recommendedName>
        <fullName evidence="5">Pectate lyase</fullName>
    </recommendedName>
</protein>
<evidence type="ECO:0000256" key="2">
    <source>
        <dbReference type="SAM" id="SignalP"/>
    </source>
</evidence>
<organism evidence="3 4">
    <name type="scientific">Nonomuraea deserti</name>
    <dbReference type="NCBI Taxonomy" id="1848322"/>
    <lineage>
        <taxon>Bacteria</taxon>
        <taxon>Bacillati</taxon>
        <taxon>Actinomycetota</taxon>
        <taxon>Actinomycetes</taxon>
        <taxon>Streptosporangiales</taxon>
        <taxon>Streptosporangiaceae</taxon>
        <taxon>Nonomuraea</taxon>
    </lineage>
</organism>
<evidence type="ECO:0000313" key="3">
    <source>
        <dbReference type="EMBL" id="TDD12771.1"/>
    </source>
</evidence>
<feature type="compositionally biased region" description="Polar residues" evidence="1">
    <location>
        <begin position="79"/>
        <end position="89"/>
    </location>
</feature>
<sequence length="101" mass="10435">MSRAGLLLAGCGLAVLAAGTPASAEHQVLMVDSAYSAAEAGNPRPRGNARKTGNYWSKGRSVNSGNFSNVIDSYRSNNSLRGSANNVNGPQWLIVRSGGGK</sequence>
<feature type="region of interest" description="Disordered" evidence="1">
    <location>
        <begin position="37"/>
        <end position="65"/>
    </location>
</feature>
<dbReference type="RefSeq" id="WP_132590786.1">
    <property type="nucleotide sequence ID" value="NZ_SMKO01000001.1"/>
</dbReference>
<feature type="region of interest" description="Disordered" evidence="1">
    <location>
        <begin position="79"/>
        <end position="101"/>
    </location>
</feature>